<comment type="caution">
    <text evidence="1">The sequence shown here is derived from an EMBL/GenBank/DDBJ whole genome shotgun (WGS) entry which is preliminary data.</text>
</comment>
<dbReference type="Proteomes" id="UP000468766">
    <property type="component" value="Unassembled WGS sequence"/>
</dbReference>
<gene>
    <name evidence="1" type="ORF">F9B85_10370</name>
</gene>
<dbReference type="EMBL" id="WBXO01000008">
    <property type="protein sequence ID" value="KAB2951954.1"/>
    <property type="molecule type" value="Genomic_DNA"/>
</dbReference>
<keyword evidence="2" id="KW-1185">Reference proteome</keyword>
<evidence type="ECO:0008006" key="3">
    <source>
        <dbReference type="Google" id="ProtNLM"/>
    </source>
</evidence>
<dbReference type="Pfam" id="PF06841">
    <property type="entry name" value="Phage_T4_gp19"/>
    <property type="match status" value="1"/>
</dbReference>
<sequence>MTMTSGSEMRLGNRFIFEMDGVFKGGFSKVKRIERKIPRFTYMEGGRNTHPLILAQQHTELQQLVLEKGFIEKNPMLKSMHNELVTQKQVFSSGTLMVLDEREEPVRIFSFDLGVVSEWTTSDLDSIHAGIIIDSITVHHTGLVEVFKDR</sequence>
<proteinExistence type="predicted"/>
<accession>A0A6I0F0S4</accession>
<evidence type="ECO:0000313" key="1">
    <source>
        <dbReference type="EMBL" id="KAB2951954.1"/>
    </source>
</evidence>
<dbReference type="InterPro" id="IPR010667">
    <property type="entry name" value="Phage_T4_Gp19"/>
</dbReference>
<dbReference type="RefSeq" id="WP_151620638.1">
    <property type="nucleotide sequence ID" value="NZ_WBXO01000008.1"/>
</dbReference>
<dbReference type="GO" id="GO:0005198">
    <property type="term" value="F:structural molecule activity"/>
    <property type="evidence" value="ECO:0007669"/>
    <property type="project" value="InterPro"/>
</dbReference>
<protein>
    <recommendedName>
        <fullName evidence="3">Phage tail protein</fullName>
    </recommendedName>
</protein>
<dbReference type="AlphaFoldDB" id="A0A6I0F0S4"/>
<dbReference type="OrthoDB" id="73314at2"/>
<name>A0A6I0F0S4_9FIRM</name>
<evidence type="ECO:0000313" key="2">
    <source>
        <dbReference type="Proteomes" id="UP000468766"/>
    </source>
</evidence>
<reference evidence="1 2" key="1">
    <citation type="submission" date="2019-10" db="EMBL/GenBank/DDBJ databases">
        <title>Whole-genome sequence of the extremophile Heliorestis acidaminivorans DSM 24790.</title>
        <authorList>
            <person name="Kyndt J.A."/>
            <person name="Meyer T.E."/>
        </authorList>
    </citation>
    <scope>NUCLEOTIDE SEQUENCE [LARGE SCALE GENOMIC DNA]</scope>
    <source>
        <strain evidence="1 2">DSM 24790</strain>
    </source>
</reference>
<organism evidence="1 2">
    <name type="scientific">Heliorestis acidaminivorans</name>
    <dbReference type="NCBI Taxonomy" id="553427"/>
    <lineage>
        <taxon>Bacteria</taxon>
        <taxon>Bacillati</taxon>
        <taxon>Bacillota</taxon>
        <taxon>Clostridia</taxon>
        <taxon>Eubacteriales</taxon>
        <taxon>Heliobacteriaceae</taxon>
        <taxon>Heliorestis</taxon>
    </lineage>
</organism>